<evidence type="ECO:0000313" key="4">
    <source>
        <dbReference type="Proteomes" id="UP000254508"/>
    </source>
</evidence>
<keyword evidence="4" id="KW-1185">Reference proteome</keyword>
<gene>
    <name evidence="3" type="ORF">DVR09_03840</name>
</gene>
<evidence type="ECO:0000256" key="2">
    <source>
        <dbReference type="SAM" id="SignalP"/>
    </source>
</evidence>
<sequence>MRTKLVAASAASALFATLLAACGSAESESPDSEVAMAPEATAMQEDNPDLAPNPVETNPEGDAEAPDIAAENCIEELARIANQPTSIISVERVEVDQTGPTHFLTVEGAAAPWACKTLPNASVAELYYTQEG</sequence>
<evidence type="ECO:0000256" key="1">
    <source>
        <dbReference type="SAM" id="MobiDB-lite"/>
    </source>
</evidence>
<reference evidence="4" key="1">
    <citation type="submission" date="2018-07" db="EMBL/GenBank/DDBJ databases">
        <title>Genome sequence of Erythrobacter strain YH-07, an antagonistic bacterium isolated from Yellow Sea.</title>
        <authorList>
            <person name="Tang T."/>
            <person name="Liu Q."/>
            <person name="Sun X."/>
        </authorList>
    </citation>
    <scope>NUCLEOTIDE SEQUENCE [LARGE SCALE GENOMIC DNA]</scope>
    <source>
        <strain evidence="4">YH-07</strain>
    </source>
</reference>
<proteinExistence type="predicted"/>
<keyword evidence="2" id="KW-0732">Signal</keyword>
<evidence type="ECO:0000313" key="3">
    <source>
        <dbReference type="EMBL" id="AXK41573.1"/>
    </source>
</evidence>
<feature type="signal peptide" evidence="2">
    <location>
        <begin position="1"/>
        <end position="20"/>
    </location>
</feature>
<organism evidence="3 4">
    <name type="scientific">Erythrobacter aureus</name>
    <dbReference type="NCBI Taxonomy" id="2182384"/>
    <lineage>
        <taxon>Bacteria</taxon>
        <taxon>Pseudomonadati</taxon>
        <taxon>Pseudomonadota</taxon>
        <taxon>Alphaproteobacteria</taxon>
        <taxon>Sphingomonadales</taxon>
        <taxon>Erythrobacteraceae</taxon>
        <taxon>Erythrobacter/Porphyrobacter group</taxon>
        <taxon>Erythrobacter</taxon>
    </lineage>
</organism>
<dbReference type="AlphaFoldDB" id="A0A345YCC1"/>
<dbReference type="Proteomes" id="UP000254508">
    <property type="component" value="Chromosome"/>
</dbReference>
<dbReference type="PROSITE" id="PS51257">
    <property type="entry name" value="PROKAR_LIPOPROTEIN"/>
    <property type="match status" value="1"/>
</dbReference>
<protein>
    <submittedName>
        <fullName evidence="3">Uncharacterized protein</fullName>
    </submittedName>
</protein>
<name>A0A345YCC1_9SPHN</name>
<dbReference type="OrthoDB" id="7392270at2"/>
<dbReference type="KEGG" id="err:DVR09_03840"/>
<dbReference type="EMBL" id="CP031357">
    <property type="protein sequence ID" value="AXK41573.1"/>
    <property type="molecule type" value="Genomic_DNA"/>
</dbReference>
<feature type="chain" id="PRO_5016783171" evidence="2">
    <location>
        <begin position="21"/>
        <end position="132"/>
    </location>
</feature>
<dbReference type="RefSeq" id="WP_115415760.1">
    <property type="nucleotide sequence ID" value="NZ_CP031357.1"/>
</dbReference>
<feature type="region of interest" description="Disordered" evidence="1">
    <location>
        <begin position="26"/>
        <end position="64"/>
    </location>
</feature>
<accession>A0A345YCC1</accession>